<dbReference type="InterPro" id="IPR005135">
    <property type="entry name" value="Endo/exonuclease/phosphatase"/>
</dbReference>
<accession>A0A2S2PZV7</accession>
<dbReference type="InterPro" id="IPR036691">
    <property type="entry name" value="Endo/exonu/phosph_ase_sf"/>
</dbReference>
<evidence type="ECO:0000259" key="1">
    <source>
        <dbReference type="Pfam" id="PF03372"/>
    </source>
</evidence>
<sequence>MPINFTSKSLLILTWNPNGLANHKNEILAILQTYRIDIALISETHFTNSSIFNLPGYKTFKTNHPDGTAQAGAAIIVRSSLFFSTLSPISNHLTYKPVAFL</sequence>
<dbReference type="AlphaFoldDB" id="A0A2S2PZV7"/>
<reference evidence="2" key="1">
    <citation type="submission" date="2018-04" db="EMBL/GenBank/DDBJ databases">
        <title>Transcriptome assembly of Sipha flava.</title>
        <authorList>
            <person name="Scully E.D."/>
            <person name="Geib S.M."/>
            <person name="Palmer N.A."/>
            <person name="Koch K."/>
            <person name="Bradshaw J."/>
            <person name="Heng-Moss T."/>
            <person name="Sarath G."/>
        </authorList>
    </citation>
    <scope>NUCLEOTIDE SEQUENCE</scope>
</reference>
<dbReference type="GO" id="GO:0003964">
    <property type="term" value="F:RNA-directed DNA polymerase activity"/>
    <property type="evidence" value="ECO:0007669"/>
    <property type="project" value="UniProtKB-KW"/>
</dbReference>
<dbReference type="EMBL" id="GGMS01001835">
    <property type="protein sequence ID" value="MBY71038.1"/>
    <property type="molecule type" value="Transcribed_RNA"/>
</dbReference>
<dbReference type="Gene3D" id="3.60.10.10">
    <property type="entry name" value="Endonuclease/exonuclease/phosphatase"/>
    <property type="match status" value="1"/>
</dbReference>
<proteinExistence type="predicted"/>
<gene>
    <name evidence="2" type="primary">pol_26</name>
    <name evidence="2" type="ORF">g.123105</name>
</gene>
<name>A0A2S2PZV7_9HEMI</name>
<evidence type="ECO:0000313" key="2">
    <source>
        <dbReference type="EMBL" id="MBY71038.1"/>
    </source>
</evidence>
<keyword evidence="2" id="KW-0548">Nucleotidyltransferase</keyword>
<organism evidence="2">
    <name type="scientific">Sipha flava</name>
    <name type="common">yellow sugarcane aphid</name>
    <dbReference type="NCBI Taxonomy" id="143950"/>
    <lineage>
        <taxon>Eukaryota</taxon>
        <taxon>Metazoa</taxon>
        <taxon>Ecdysozoa</taxon>
        <taxon>Arthropoda</taxon>
        <taxon>Hexapoda</taxon>
        <taxon>Insecta</taxon>
        <taxon>Pterygota</taxon>
        <taxon>Neoptera</taxon>
        <taxon>Paraneoptera</taxon>
        <taxon>Hemiptera</taxon>
        <taxon>Sternorrhyncha</taxon>
        <taxon>Aphidomorpha</taxon>
        <taxon>Aphidoidea</taxon>
        <taxon>Aphididae</taxon>
        <taxon>Sipha</taxon>
    </lineage>
</organism>
<feature type="domain" description="Endonuclease/exonuclease/phosphatase" evidence="1">
    <location>
        <begin position="13"/>
        <end position="91"/>
    </location>
</feature>
<keyword evidence="2" id="KW-0695">RNA-directed DNA polymerase</keyword>
<dbReference type="Pfam" id="PF03372">
    <property type="entry name" value="Exo_endo_phos"/>
    <property type="match status" value="1"/>
</dbReference>
<keyword evidence="2" id="KW-0808">Transferase</keyword>
<dbReference type="SUPFAM" id="SSF56219">
    <property type="entry name" value="DNase I-like"/>
    <property type="match status" value="1"/>
</dbReference>
<protein>
    <submittedName>
        <fullName evidence="2">RNA-directed DNA polymerase from mobile element jockey</fullName>
    </submittedName>
</protein>